<proteinExistence type="predicted"/>
<dbReference type="AlphaFoldDB" id="A0A6J4T4F3"/>
<reference evidence="2" key="1">
    <citation type="submission" date="2020-02" db="EMBL/GenBank/DDBJ databases">
        <authorList>
            <person name="Meier V. D."/>
        </authorList>
    </citation>
    <scope>NUCLEOTIDE SEQUENCE</scope>
    <source>
        <strain evidence="2">AVDCRST_MAG91</strain>
    </source>
</reference>
<feature type="non-terminal residue" evidence="2">
    <location>
        <position position="32"/>
    </location>
</feature>
<sequence length="32" mass="3360">MTEGDRGGGQRVEAEGGDGEVFPQRVLALEQA</sequence>
<feature type="region of interest" description="Disordered" evidence="1">
    <location>
        <begin position="1"/>
        <end position="32"/>
    </location>
</feature>
<accession>A0A6J4T4F3</accession>
<name>A0A6J4T4F3_9SPHN</name>
<protein>
    <submittedName>
        <fullName evidence="2">Uncharacterized protein</fullName>
    </submittedName>
</protein>
<organism evidence="2">
    <name type="scientific">uncultured Sphingomonadaceae bacterium</name>
    <dbReference type="NCBI Taxonomy" id="169976"/>
    <lineage>
        <taxon>Bacteria</taxon>
        <taxon>Pseudomonadati</taxon>
        <taxon>Pseudomonadota</taxon>
        <taxon>Alphaproteobacteria</taxon>
        <taxon>Sphingomonadales</taxon>
        <taxon>Sphingomonadaceae</taxon>
        <taxon>environmental samples</taxon>
    </lineage>
</organism>
<evidence type="ECO:0000313" key="2">
    <source>
        <dbReference type="EMBL" id="CAA9513131.1"/>
    </source>
</evidence>
<feature type="compositionally biased region" description="Basic and acidic residues" evidence="1">
    <location>
        <begin position="1"/>
        <end position="14"/>
    </location>
</feature>
<gene>
    <name evidence="2" type="ORF">AVDCRST_MAG91-1762</name>
</gene>
<dbReference type="EMBL" id="CADCVX010000330">
    <property type="protein sequence ID" value="CAA9513131.1"/>
    <property type="molecule type" value="Genomic_DNA"/>
</dbReference>
<evidence type="ECO:0000256" key="1">
    <source>
        <dbReference type="SAM" id="MobiDB-lite"/>
    </source>
</evidence>